<keyword evidence="1" id="KW-0175">Coiled coil</keyword>
<proteinExistence type="predicted"/>
<reference evidence="3" key="1">
    <citation type="submission" date="2015-08" db="EMBL/GenBank/DDBJ databases">
        <authorList>
            <person name="Babu N.S."/>
            <person name="Beckwith C.J."/>
            <person name="Beseler K.G."/>
            <person name="Brison A."/>
            <person name="Carone J.V."/>
            <person name="Caskin T.P."/>
            <person name="Diamond M."/>
            <person name="Durham M.E."/>
            <person name="Foxe J.M."/>
            <person name="Go M."/>
            <person name="Henderson B.A."/>
            <person name="Jones I.B."/>
            <person name="McGettigan J.A."/>
            <person name="Micheletti S.J."/>
            <person name="Nasrallah M.E."/>
            <person name="Ortiz D."/>
            <person name="Piller C.R."/>
            <person name="Privatt S.R."/>
            <person name="Schneider S.L."/>
            <person name="Sharp S."/>
            <person name="Smith T.C."/>
            <person name="Stanton J.D."/>
            <person name="Ullery H.E."/>
            <person name="Wilson R.J."/>
            <person name="Serrano M.G."/>
            <person name="Buck G."/>
            <person name="Lee V."/>
            <person name="Wang Y."/>
            <person name="Carvalho R."/>
            <person name="Voegtly L."/>
            <person name="Shi R."/>
            <person name="Duckworth R."/>
            <person name="Johnson A."/>
            <person name="Loviza R."/>
            <person name="Walstead R."/>
            <person name="Shah Z."/>
            <person name="Kiflezghi M."/>
            <person name="Wade K."/>
            <person name="Ball S.L."/>
            <person name="Bradley K.W."/>
            <person name="Asai D.J."/>
            <person name="Bowman C.A."/>
            <person name="Russell D.A."/>
            <person name="Pope W.H."/>
            <person name="Jacobs-Sera D."/>
            <person name="Hendrix R.W."/>
            <person name="Hatfull G.F."/>
        </authorList>
    </citation>
    <scope>NUCLEOTIDE SEQUENCE</scope>
</reference>
<dbReference type="Gene3D" id="1.10.287.1490">
    <property type="match status" value="1"/>
</dbReference>
<dbReference type="EMBL" id="GDKF01006077">
    <property type="protein sequence ID" value="JAT72545.1"/>
    <property type="molecule type" value="Transcribed_RNA"/>
</dbReference>
<feature type="coiled-coil region" evidence="1">
    <location>
        <begin position="440"/>
        <end position="579"/>
    </location>
</feature>
<feature type="coiled-coil region" evidence="1">
    <location>
        <begin position="731"/>
        <end position="834"/>
    </location>
</feature>
<accession>A0A1D2A0N1</accession>
<sequence length="891" mass="93779">APNWSYEECEISTYNMFAPRSPASSVTSLGSVLGAEGLDDILLQGPETDHGRAIPEKDFTLRTKRWVLDDISGAQPECGTRMPQAGDSYEENAEPNTQHRRTAPYISTKPAATYNGAASSEEVLTRRITQLEVQLDDALALSARQRLELEAAEATAAASASSAAAAARERASRAEAERQATEARCRTLEAEREEAAAASQRQAERLAALERAATSAREDAAAVRDLARHSGDLQSQLARAQRQLAEERGRAARAAASHDRRLAEAQEAARQSLVQAREEAGLEAAELRAAADAARTTAEESAARAAVAEVRIGKLEAAAARREAELDAAAADVAATQRELAEVRAGLAAREGAALATLRAELVEERSAAAALLGTLRACCADAAAAPWVSGPDAAAAPTPGRVADSSGPALVEWLHAVVHAAAQRCESLRAAQGAGALRAAALQAQLDGLRDECERLHGAAHDAERQVAACRSQLAQSQEALAAARGELVGARAETAAGMAEREAATREVADARQAQRDAEAAVAEAGRRLAVAEEAVATKEARLREMRRAMAEALDERRDAAAAAEKERAERREIERQHCTQAAGLVGAMLAGLRLSAGLLTAGDAAAGSTGDRAASAEEDITSGSAEAAFLAGLQQAAEVLARPGAAEDEGLGPMQCLTGTLSLLCDAVSHYASVWRDWVQAQAMLRDIHAKVEAAAAVVSTPALSVPSPGSSPGGPGLRREGAPVTLVRQLRRLASSVLRALELLQAEREGARSALLSSADQRDELLDKIRQLEQSLVTDQPEPGQRPGSNYAQAELEAARDQVLALEQENAELEGRCAGLEGRLREERAKATSDWAVVRRDIAELVSAVEAAQLDAQRAVQSARRESQRATSASLLTTPSPLRSFNA</sequence>
<feature type="non-terminal residue" evidence="3">
    <location>
        <position position="1"/>
    </location>
</feature>
<dbReference type="AlphaFoldDB" id="A0A1D2A0N1"/>
<feature type="region of interest" description="Disordered" evidence="2">
    <location>
        <begin position="864"/>
        <end position="891"/>
    </location>
</feature>
<gene>
    <name evidence="3" type="ORF">g.67971</name>
</gene>
<evidence type="ECO:0000256" key="1">
    <source>
        <dbReference type="SAM" id="Coils"/>
    </source>
</evidence>
<feature type="region of interest" description="Disordered" evidence="2">
    <location>
        <begin position="74"/>
        <end position="101"/>
    </location>
</feature>
<evidence type="ECO:0000256" key="2">
    <source>
        <dbReference type="SAM" id="MobiDB-lite"/>
    </source>
</evidence>
<feature type="compositionally biased region" description="Polar residues" evidence="2">
    <location>
        <begin position="873"/>
        <end position="891"/>
    </location>
</feature>
<protein>
    <submittedName>
        <fullName evidence="3">Uncharacterized protein</fullName>
    </submittedName>
</protein>
<evidence type="ECO:0000313" key="3">
    <source>
        <dbReference type="EMBL" id="JAT72545.1"/>
    </source>
</evidence>
<feature type="compositionally biased region" description="Basic and acidic residues" evidence="2">
    <location>
        <begin position="249"/>
        <end position="264"/>
    </location>
</feature>
<feature type="region of interest" description="Disordered" evidence="2">
    <location>
        <begin position="249"/>
        <end position="268"/>
    </location>
</feature>
<name>A0A1D2A0N1_AUXPR</name>
<organism evidence="3">
    <name type="scientific">Auxenochlorella protothecoides</name>
    <name type="common">Green microalga</name>
    <name type="synonym">Chlorella protothecoides</name>
    <dbReference type="NCBI Taxonomy" id="3075"/>
    <lineage>
        <taxon>Eukaryota</taxon>
        <taxon>Viridiplantae</taxon>
        <taxon>Chlorophyta</taxon>
        <taxon>core chlorophytes</taxon>
        <taxon>Trebouxiophyceae</taxon>
        <taxon>Chlorellales</taxon>
        <taxon>Chlorellaceae</taxon>
        <taxon>Auxenochlorella</taxon>
    </lineage>
</organism>